<dbReference type="Proteomes" id="UP000005744">
    <property type="component" value="Unassembled WGS sequence"/>
</dbReference>
<evidence type="ECO:0000256" key="1">
    <source>
        <dbReference type="HAMAP-Rule" id="MF_00598"/>
    </source>
</evidence>
<dbReference type="EMBL" id="JH600070">
    <property type="protein sequence ID" value="EIJ44138.1"/>
    <property type="molecule type" value="Genomic_DNA"/>
</dbReference>
<evidence type="ECO:0000313" key="3">
    <source>
        <dbReference type="Proteomes" id="UP000005744"/>
    </source>
</evidence>
<dbReference type="PANTHER" id="PTHR38692:SF1">
    <property type="entry name" value="PROTEIN SMG"/>
    <property type="match status" value="1"/>
</dbReference>
<dbReference type="AlphaFoldDB" id="I3CKJ5"/>
<dbReference type="Pfam" id="PF04361">
    <property type="entry name" value="DUF494"/>
    <property type="match status" value="1"/>
</dbReference>
<accession>I3CKJ5</accession>
<gene>
    <name evidence="1" type="primary">smg</name>
    <name evidence="2" type="ORF">BegalDRAFT_3319</name>
</gene>
<evidence type="ECO:0000313" key="2">
    <source>
        <dbReference type="EMBL" id="EIJ44138.1"/>
    </source>
</evidence>
<dbReference type="RefSeq" id="WP_002691938.1">
    <property type="nucleotide sequence ID" value="NZ_JH600070.1"/>
</dbReference>
<dbReference type="HOGENOM" id="CLU_133242_0_0_6"/>
<dbReference type="InterPro" id="IPR007456">
    <property type="entry name" value="Smg"/>
</dbReference>
<keyword evidence="3" id="KW-1185">Reference proteome</keyword>
<organism evidence="2 3">
    <name type="scientific">Beggiatoa alba B18LD</name>
    <dbReference type="NCBI Taxonomy" id="395493"/>
    <lineage>
        <taxon>Bacteria</taxon>
        <taxon>Pseudomonadati</taxon>
        <taxon>Pseudomonadota</taxon>
        <taxon>Gammaproteobacteria</taxon>
        <taxon>Thiotrichales</taxon>
        <taxon>Thiotrichaceae</taxon>
        <taxon>Beggiatoa</taxon>
    </lineage>
</organism>
<reference evidence="2 3" key="1">
    <citation type="submission" date="2011-11" db="EMBL/GenBank/DDBJ databases">
        <title>Improved High-Quality Draft sequence of Beggiatoa alba B18lD.</title>
        <authorList>
            <consortium name="US DOE Joint Genome Institute"/>
            <person name="Lucas S."/>
            <person name="Han J."/>
            <person name="Lapidus A."/>
            <person name="Cheng J.-F."/>
            <person name="Goodwin L."/>
            <person name="Pitluck S."/>
            <person name="Peters L."/>
            <person name="Mikhailova N."/>
            <person name="Held B."/>
            <person name="Detter J.C."/>
            <person name="Han C."/>
            <person name="Tapia R."/>
            <person name="Land M."/>
            <person name="Hauser L."/>
            <person name="Kyrpides N."/>
            <person name="Ivanova N."/>
            <person name="Pagani I."/>
            <person name="Samuel K."/>
            <person name="Teske A."/>
            <person name="Mueller J."/>
            <person name="Woyke T."/>
        </authorList>
    </citation>
    <scope>NUCLEOTIDE SEQUENCE [LARGE SCALE GENOMIC DNA]</scope>
    <source>
        <strain evidence="2 3">B18LD</strain>
    </source>
</reference>
<dbReference type="STRING" id="395493.BegalDRAFT_3319"/>
<dbReference type="HAMAP" id="MF_00598">
    <property type="entry name" value="Smg"/>
    <property type="match status" value="1"/>
</dbReference>
<name>I3CKJ5_9GAMM</name>
<dbReference type="OrthoDB" id="9788984at2"/>
<dbReference type="eggNOG" id="COG2922">
    <property type="taxonomic scope" value="Bacteria"/>
</dbReference>
<comment type="similarity">
    <text evidence="1">Belongs to the Smg family.</text>
</comment>
<dbReference type="PANTHER" id="PTHR38692">
    <property type="entry name" value="PROTEIN SMG"/>
    <property type="match status" value="1"/>
</dbReference>
<sequence length="158" mass="18371">MEDNILDILMYLFENYMDEDNRISTEHDVLYVELTEAGFSGTAVQKALTWLVGLVSRPDSQDTKKQNIASIRIYIEEEIAKLDLECRGFLLFLEQIGVLDPLNRELVLDRVMALETDELSLEDLKWVILMVLFNQPDHETAFSWIEELVYEEMAGQLH</sequence>
<proteinExistence type="inferred from homology"/>
<protein>
    <recommendedName>
        <fullName evidence="1">Protein Smg homolog</fullName>
    </recommendedName>
</protein>